<dbReference type="InterPro" id="IPR025938">
    <property type="entry name" value="RRXRR_dom"/>
</dbReference>
<dbReference type="CDD" id="cd00085">
    <property type="entry name" value="HNHc"/>
    <property type="match status" value="1"/>
</dbReference>
<protein>
    <submittedName>
        <fullName evidence="2">HNH endonuclease</fullName>
    </submittedName>
</protein>
<keyword evidence="2" id="KW-0540">Nuclease</keyword>
<dbReference type="PANTHER" id="PTHR33877">
    <property type="entry name" value="SLL1193 PROTEIN"/>
    <property type="match status" value="1"/>
</dbReference>
<evidence type="ECO:0000313" key="2">
    <source>
        <dbReference type="EMBL" id="WQJ53426.1"/>
    </source>
</evidence>
<evidence type="ECO:0000313" key="3">
    <source>
        <dbReference type="Proteomes" id="UP001358193"/>
    </source>
</evidence>
<evidence type="ECO:0000259" key="1">
    <source>
        <dbReference type="SMART" id="SM00507"/>
    </source>
</evidence>
<dbReference type="Pfam" id="PF14239">
    <property type="entry name" value="RRXRR"/>
    <property type="match status" value="1"/>
</dbReference>
<dbReference type="InterPro" id="IPR052892">
    <property type="entry name" value="NA-targeting_endonuclease"/>
</dbReference>
<dbReference type="InterPro" id="IPR003615">
    <property type="entry name" value="HNH_nuc"/>
</dbReference>
<keyword evidence="2" id="KW-0255">Endonuclease</keyword>
<accession>A0ABZ0Z419</accession>
<dbReference type="Gene3D" id="1.10.30.50">
    <property type="match status" value="1"/>
</dbReference>
<organism evidence="2 3">
    <name type="scientific">phage Lak_Megaphage_Sonny</name>
    <dbReference type="NCBI Taxonomy" id="3109229"/>
    <lineage>
        <taxon>Viruses</taxon>
        <taxon>Duplodnaviria</taxon>
        <taxon>Heunggongvirae</taxon>
        <taxon>Uroviricota</taxon>
        <taxon>Caudoviricetes</taxon>
        <taxon>Caudoviricetes code 15 clade</taxon>
    </lineage>
</organism>
<dbReference type="InterPro" id="IPR047693">
    <property type="entry name" value="RNA-guided_IscB-like"/>
</dbReference>
<keyword evidence="2" id="KW-0378">Hydrolase</keyword>
<dbReference type="SMART" id="SM00507">
    <property type="entry name" value="HNHc"/>
    <property type="match status" value="1"/>
</dbReference>
<dbReference type="EMBL" id="OR769223">
    <property type="protein sequence ID" value="WQJ53426.1"/>
    <property type="molecule type" value="Genomic_DNA"/>
</dbReference>
<feature type="domain" description="HNH nuclease" evidence="1">
    <location>
        <begin position="191"/>
        <end position="241"/>
    </location>
</feature>
<dbReference type="GO" id="GO:0004519">
    <property type="term" value="F:endonuclease activity"/>
    <property type="evidence" value="ECO:0007669"/>
    <property type="project" value="UniProtKB-KW"/>
</dbReference>
<dbReference type="Proteomes" id="UP001358193">
    <property type="component" value="Segment"/>
</dbReference>
<keyword evidence="3" id="KW-1185">Reference proteome</keyword>
<dbReference type="InterPro" id="IPR002711">
    <property type="entry name" value="HNH"/>
</dbReference>
<reference evidence="2 3" key="1">
    <citation type="submission" date="2023-11" db="EMBL/GenBank/DDBJ databases">
        <authorList>
            <person name="Cook R."/>
            <person name="Crisci M."/>
            <person name="Pye H."/>
            <person name="Adriaenssens E."/>
            <person name="Santini J."/>
        </authorList>
    </citation>
    <scope>NUCLEOTIDE SEQUENCE [LARGE SCALE GENOMIC DNA]</scope>
    <source>
        <strain evidence="2">Lak_Megaphage_Sonny</strain>
    </source>
</reference>
<name>A0ABZ0Z419_9CAUD</name>
<dbReference type="PANTHER" id="PTHR33877:SF2">
    <property type="entry name" value="OS07G0170200 PROTEIN"/>
    <property type="match status" value="1"/>
</dbReference>
<dbReference type="NCBIfam" id="NF040563">
    <property type="entry name" value="guided_IscB"/>
    <property type="match status" value="1"/>
</dbReference>
<sequence length="419" mass="49160">MKVNRKIDYVYVLSIDGKPLMPTKRFRKVRLWLKTGQAKIVRRDVFTIQLLFETSQYVQYLTLGCDTGYEHIGLSASNDKAEYYAEETIIDNGMIKRLEVRKANRRDRRSRKTEYRQARFDNRVLSKKEGWLSPSVRHRRDTHLNRINFICTILPISKIIVETTSFDVQKIKNPDIAGIEYQKGDTFGFENKRQYILHRDGFKCQHCGCKNHLEVHHIKFKSQGGTNDINNLITLCHDCHHKLHENKFKIKKIKSFNFKAAAGVQTMKKSLIKMLNEFYKNVEETFGYITKINRIQHNIEKSHSNDAFAIAGNFDAKRLMYHYKFVQKKRHERSIHLKKFAKGGIRRSNIAPKNIAGSIFKKGDFVLYNGIKCFISGSSNGYVVLKDINLNKVIKEKISYKKLKFIRRQQGQYFVDIVY</sequence>
<proteinExistence type="predicted"/>
<dbReference type="Pfam" id="PF01844">
    <property type="entry name" value="HNH"/>
    <property type="match status" value="1"/>
</dbReference>